<proteinExistence type="inferred from homology"/>
<dbReference type="PROSITE" id="PS00503">
    <property type="entry name" value="PECTINESTERASE_2"/>
    <property type="match status" value="2"/>
</dbReference>
<evidence type="ECO:0000256" key="4">
    <source>
        <dbReference type="ARBA" id="ARBA00007786"/>
    </source>
</evidence>
<dbReference type="SUPFAM" id="SSF52047">
    <property type="entry name" value="RNI-like"/>
    <property type="match status" value="3"/>
</dbReference>
<dbReference type="EMBL" id="CAADRP010000258">
    <property type="protein sequence ID" value="VFU25832.1"/>
    <property type="molecule type" value="Genomic_DNA"/>
</dbReference>
<feature type="active site" evidence="8">
    <location>
        <position position="1006"/>
    </location>
</feature>
<keyword evidence="5" id="KW-0964">Secreted</keyword>
<dbReference type="PANTHER" id="PTHR31707">
    <property type="entry name" value="PECTINESTERASE"/>
    <property type="match status" value="1"/>
</dbReference>
<evidence type="ECO:0000256" key="6">
    <source>
        <dbReference type="ARBA" id="ARBA00022801"/>
    </source>
</evidence>
<dbReference type="GO" id="GO:0042545">
    <property type="term" value="P:cell wall modification"/>
    <property type="evidence" value="ECO:0007669"/>
    <property type="project" value="InterPro"/>
</dbReference>
<dbReference type="InterPro" id="IPR012334">
    <property type="entry name" value="Pectin_lyas_fold"/>
</dbReference>
<feature type="active site" evidence="8">
    <location>
        <position position="1549"/>
    </location>
</feature>
<dbReference type="InterPro" id="IPR001611">
    <property type="entry name" value="Leu-rich_rpt"/>
</dbReference>
<dbReference type="InterPro" id="IPR011050">
    <property type="entry name" value="Pectin_lyase_fold/virulence"/>
</dbReference>
<dbReference type="SMART" id="SM00856">
    <property type="entry name" value="PMEI"/>
    <property type="match status" value="2"/>
</dbReference>
<evidence type="ECO:0000256" key="5">
    <source>
        <dbReference type="ARBA" id="ARBA00022512"/>
    </source>
</evidence>
<dbReference type="GO" id="GO:0045490">
    <property type="term" value="P:pectin catabolic process"/>
    <property type="evidence" value="ECO:0007669"/>
    <property type="project" value="UniProtKB-UniPathway"/>
</dbReference>
<protein>
    <recommendedName>
        <fullName evidence="9">Pectinesterase inhibitor domain-containing protein</fullName>
    </recommendedName>
</protein>
<dbReference type="GO" id="GO:0004857">
    <property type="term" value="F:enzyme inhibitor activity"/>
    <property type="evidence" value="ECO:0007669"/>
    <property type="project" value="InterPro"/>
</dbReference>
<feature type="domain" description="Pectinesterase inhibitor" evidence="9">
    <location>
        <begin position="653"/>
        <end position="808"/>
    </location>
</feature>
<dbReference type="FunFam" id="3.80.10.10:FF:000276">
    <property type="entry name" value="F-box/LRR-repeat protein 3"/>
    <property type="match status" value="1"/>
</dbReference>
<dbReference type="Gene3D" id="1.20.140.40">
    <property type="entry name" value="Invertase/pectin methylesterase inhibitor family protein"/>
    <property type="match status" value="2"/>
</dbReference>
<dbReference type="Gene3D" id="3.80.10.10">
    <property type="entry name" value="Ribonuclease Inhibitor"/>
    <property type="match status" value="5"/>
</dbReference>
<keyword evidence="6" id="KW-0378">Hydrolase</keyword>
<dbReference type="Pfam" id="PF13516">
    <property type="entry name" value="LRR_6"/>
    <property type="match status" value="1"/>
</dbReference>
<sequence>MSTQSTPILSVLTEDLLIRVNEKLVQDSDRKIWRLICKEFHRVDSITRKTLRVLHVEFLLTLLKNYTNLHTLDLSVCPCIEDGTITLLLHRVGHSMWARNLKVLNLSRANGLKFSGLEMLVGACKVLESVDVSYCCGFGDREAAAISGCGGLKELRMDKCLGVSDVGLAKIVVGCGRLERLSLKWCMEISYLGVELLCKKCLELKFLDVSYLKVTSDWLRSIAALSKLEDLAMVGCSLVNDVGLQFLENGCPLLQKIDVSRCDCVSSSGLTALIRGHNGLLQIDAGHAISEFSGNFVECMQELKNLNAIIIDGARVSDTIFQTISSNCKSLIEIGLSKCTGVTNMGIMQLVSGCVNLKTINLTCCRSITDAAISAIADSCRNLLRLKLESCNMVTEKSLGHLGLHCALLEELDLTDCFGVNDRGLECLSRCSRLLCLKLGLCTNISDTGLFYIASNCSQLHELDLYRCMGIGDDGLAALSSGCKKLRKLNLSYCFEVTDKGMKSLGSLEELSDLELRALDKITGAGLAALVTRSKRLAYLDLKYCEKVDDTGFWALAYYSRNLRQINLSYCSITDMALCMLMGNLTRLQDADLVQLTNVTVQGFDLALRACCVRIKKVKLVAALGSLISSEVLGILHARALSNVIPSEDQTINTQASIMQACSNIENLSSCLSNFQAELGKSGPPTAHSIIHAALRATLDEARRSIDMITKFNSLSVSYREQVAIEDCKELLDFSVSELAWSLMEMNKIRAGVKNVHYEGNLKAWLSAALSNPDTCLEGFEGTDRKLENFISGSLKQVTQLIGNVLALYTQLHSLPFKPPRNDNATATKSSSDEFPEWMTEGDQELLRGSSLGIHVDAIVALDGSGHYRTITEAINEAPSYRTRRYIIYVKKGVYRENIDMKRKKSYIMFIGDGIGKTVVTGNRNFMQGWTTFRTATVAVSGKGFIARDMTFRNTAGPLNHQAVALRVDSDQSAFYRCSMEGYQDTLYAHSLRQFYRECEIYGTIDYIFGNGAAVFQNCKIYTRVPLPLQKVTITAQGRKNPHQSTGFSIQDSYIFATQPTYLGRPWKQYSRTVFMNTYMSALVQPRGWLEWYGNFALGTLWYGEYRNRGPGALLSGRVKWPGYHIIQDASTAKFFTVAQFIDGMSWLPSTGIKFTLLSVSLLVMLFCSPSLGDSSISTTPETICNYTRFPNFCKSSLPSNKPGTIHDFAKISLQQSFSHAQKFLGLVRQNSKPPSAMYNSSLLALEDCSVLAQQNIDFLSNIQETLNSSNDVLQTNQVDDLQTLLSATLTNIETCLDGLMLASDSSIKNALLPSISNGTMHYSVALALFTHGWPRGSKKGRFLTERNRVFSYLQGGGRRGLQLIMSRKDELVYERLGRRRLLQASNSTGNVTVSQFVVVNPNGAGNFTTITDAVAAAPNNSIASNGYFVIYVVAGVYNEYVSIESNKKYLMMIGEGINQTVITGNRSVVDGWTTFNSATFIVKGQGFVAVNLTFQNTAGAIKHQAVAVRNGADLSTFYKCSFEGYQDTLYTHSLRQFYRECDIYGTIDYIFGNAAVVLQNCNIFSRLPMNGQFNALTAQGRTDPNQNTGTSIQNCTIKASDDLASSNGTTKTYLGRPWKEYSRTVVMQSFIDSLVDPAGWAAWSGDFALSTLYYAEFNNTGPGSNTTNRDTWPGYHLINETDAVSFTVSQFVVGDFWLPATGVPYLGGLQSNSEPSSGSEKWSTFIHRLQMQLRRLPRHLNYTLIPLRKLYGFKSRGRLAELYPSFLKL</sequence>
<dbReference type="SUPFAM" id="SSF51126">
    <property type="entry name" value="Pectin lyase-like"/>
    <property type="match status" value="2"/>
</dbReference>
<dbReference type="InterPro" id="IPR006501">
    <property type="entry name" value="Pectinesterase_inhib_dom"/>
</dbReference>
<dbReference type="InterPro" id="IPR000070">
    <property type="entry name" value="Pectinesterase_cat"/>
</dbReference>
<dbReference type="Pfam" id="PF25372">
    <property type="entry name" value="DUF7885"/>
    <property type="match status" value="1"/>
</dbReference>
<evidence type="ECO:0000313" key="10">
    <source>
        <dbReference type="EMBL" id="VFU25832.1"/>
    </source>
</evidence>
<dbReference type="GO" id="GO:0030599">
    <property type="term" value="F:pectinesterase activity"/>
    <property type="evidence" value="ECO:0007669"/>
    <property type="project" value="InterPro"/>
</dbReference>
<keyword evidence="7" id="KW-0063">Aspartyl esterase</keyword>
<dbReference type="FunFam" id="2.160.20.10:FF:000001">
    <property type="entry name" value="Pectinesterase"/>
    <property type="match status" value="2"/>
</dbReference>
<evidence type="ECO:0000256" key="3">
    <source>
        <dbReference type="ARBA" id="ARBA00006027"/>
    </source>
</evidence>
<evidence type="ECO:0000256" key="8">
    <source>
        <dbReference type="PROSITE-ProRule" id="PRU10040"/>
    </source>
</evidence>
<evidence type="ECO:0000256" key="1">
    <source>
        <dbReference type="ARBA" id="ARBA00004191"/>
    </source>
</evidence>
<dbReference type="InterPro" id="IPR006553">
    <property type="entry name" value="Leu-rich_rpt_Cys-con_subtyp"/>
</dbReference>
<keyword evidence="5" id="KW-0134">Cell wall</keyword>
<dbReference type="Gene3D" id="2.160.20.10">
    <property type="entry name" value="Single-stranded right-handed beta-helix, Pectin lyase-like"/>
    <property type="match status" value="2"/>
</dbReference>
<dbReference type="CDD" id="cd15798">
    <property type="entry name" value="PMEI-like_3"/>
    <property type="match status" value="1"/>
</dbReference>
<dbReference type="NCBIfam" id="TIGR01614">
    <property type="entry name" value="PME_inhib"/>
    <property type="match status" value="2"/>
</dbReference>
<evidence type="ECO:0000256" key="2">
    <source>
        <dbReference type="ARBA" id="ARBA00005184"/>
    </source>
</evidence>
<name>A0A6N2KHW9_SALVM</name>
<organism evidence="10">
    <name type="scientific">Salix viminalis</name>
    <name type="common">Common osier</name>
    <name type="synonym">Basket willow</name>
    <dbReference type="NCBI Taxonomy" id="40686"/>
    <lineage>
        <taxon>Eukaryota</taxon>
        <taxon>Viridiplantae</taxon>
        <taxon>Streptophyta</taxon>
        <taxon>Embryophyta</taxon>
        <taxon>Tracheophyta</taxon>
        <taxon>Spermatophyta</taxon>
        <taxon>Magnoliopsida</taxon>
        <taxon>eudicotyledons</taxon>
        <taxon>Gunneridae</taxon>
        <taxon>Pentapetalae</taxon>
        <taxon>rosids</taxon>
        <taxon>fabids</taxon>
        <taxon>Malpighiales</taxon>
        <taxon>Salicaceae</taxon>
        <taxon>Saliceae</taxon>
        <taxon>Salix</taxon>
    </lineage>
</organism>
<dbReference type="UniPathway" id="UPA00545">
    <property type="reaction ID" value="UER00823"/>
</dbReference>
<dbReference type="Pfam" id="PF01095">
    <property type="entry name" value="Pectinesterase"/>
    <property type="match status" value="2"/>
</dbReference>
<gene>
    <name evidence="10" type="ORF">SVIM_LOCUS63753</name>
</gene>
<accession>A0A6N2KHW9</accession>
<dbReference type="SMART" id="SM00367">
    <property type="entry name" value="LRR_CC"/>
    <property type="match status" value="14"/>
</dbReference>
<reference evidence="10" key="1">
    <citation type="submission" date="2019-03" db="EMBL/GenBank/DDBJ databases">
        <authorList>
            <person name="Mank J."/>
            <person name="Almeida P."/>
        </authorList>
    </citation>
    <scope>NUCLEOTIDE SEQUENCE</scope>
    <source>
        <strain evidence="10">78183</strain>
    </source>
</reference>
<dbReference type="InterPro" id="IPR032675">
    <property type="entry name" value="LRR_dom_sf"/>
</dbReference>
<dbReference type="SUPFAM" id="SSF101148">
    <property type="entry name" value="Plant invertase/pectin methylesterase inhibitor"/>
    <property type="match status" value="2"/>
</dbReference>
<dbReference type="InterPro" id="IPR033131">
    <property type="entry name" value="Pectinesterase_Asp_AS"/>
</dbReference>
<dbReference type="InterPro" id="IPR035513">
    <property type="entry name" value="Invertase/methylesterase_inhib"/>
</dbReference>
<dbReference type="InterPro" id="IPR057207">
    <property type="entry name" value="FBXL15_LRR"/>
</dbReference>
<dbReference type="CDD" id="cd15799">
    <property type="entry name" value="PMEI-like_4"/>
    <property type="match status" value="1"/>
</dbReference>
<evidence type="ECO:0000256" key="7">
    <source>
        <dbReference type="ARBA" id="ARBA00023085"/>
    </source>
</evidence>
<evidence type="ECO:0000259" key="9">
    <source>
        <dbReference type="SMART" id="SM00856"/>
    </source>
</evidence>
<comment type="similarity">
    <text evidence="4">In the C-terminal section; belongs to the pectinesterase family.</text>
</comment>
<comment type="similarity">
    <text evidence="3">In the N-terminal section; belongs to the PMEI family.</text>
</comment>
<dbReference type="Pfam" id="PF04043">
    <property type="entry name" value="PMEI"/>
    <property type="match status" value="2"/>
</dbReference>
<comment type="pathway">
    <text evidence="2">Glycan metabolism; pectin degradation; 2-dehydro-3-deoxy-D-gluconate from pectin: step 1/5.</text>
</comment>
<feature type="domain" description="Pectinesterase inhibitor" evidence="9">
    <location>
        <begin position="1176"/>
        <end position="1329"/>
    </location>
</feature>
<comment type="subcellular location">
    <subcellularLocation>
        <location evidence="1">Secreted</location>
        <location evidence="1">Cell wall</location>
    </subcellularLocation>
</comment>